<dbReference type="PANTHER" id="PTHR14030">
    <property type="entry name" value="MITOTIC CHECKPOINT SERINE/THREONINE-PROTEIN KINASE BUB1"/>
    <property type="match status" value="1"/>
</dbReference>
<feature type="region of interest" description="Disordered" evidence="1">
    <location>
        <begin position="326"/>
        <end position="376"/>
    </location>
</feature>
<evidence type="ECO:0000313" key="3">
    <source>
        <dbReference type="EMBL" id="KAL1257391.1"/>
    </source>
</evidence>
<dbReference type="InterPro" id="IPR013212">
    <property type="entry name" value="Mad3/Bub1_I"/>
</dbReference>
<dbReference type="PANTHER" id="PTHR14030:SF25">
    <property type="entry name" value="MITOTIC CHECKPOINT SERINE_THREONINE-PROTEIN KINASE BUB1 BETA"/>
    <property type="match status" value="1"/>
</dbReference>
<evidence type="ECO:0000259" key="2">
    <source>
        <dbReference type="PROSITE" id="PS51489"/>
    </source>
</evidence>
<comment type="caution">
    <text evidence="3">The sequence shown here is derived from an EMBL/GenBank/DDBJ whole genome shotgun (WGS) entry which is preliminary data.</text>
</comment>
<feature type="domain" description="BUB1 N-terminal" evidence="2">
    <location>
        <begin position="87"/>
        <end position="243"/>
    </location>
</feature>
<keyword evidence="4" id="KW-1185">Reference proteome</keyword>
<name>A0ABR3LWY7_9TELE</name>
<feature type="compositionally biased region" description="Basic and acidic residues" evidence="1">
    <location>
        <begin position="327"/>
        <end position="339"/>
    </location>
</feature>
<reference evidence="3 4" key="1">
    <citation type="submission" date="2023-09" db="EMBL/GenBank/DDBJ databases">
        <authorList>
            <person name="Wang M."/>
        </authorList>
    </citation>
    <scope>NUCLEOTIDE SEQUENCE [LARGE SCALE GENOMIC DNA]</scope>
    <source>
        <strain evidence="3">GT-2023</strain>
        <tissue evidence="3">Liver</tissue>
    </source>
</reference>
<dbReference type="EMBL" id="JAYMGO010000017">
    <property type="protein sequence ID" value="KAL1257391.1"/>
    <property type="molecule type" value="Genomic_DNA"/>
</dbReference>
<sequence length="475" mass="54501">MHSINDASLESEHRSGFGLKKKIILRRFLVEENIRSPAMAECDAEWELCKENIQPLRQGRSVSALHQALCQQQEGNHTALNQQKQAFESELRLYDGDDPLDVWFRYIKWTKQTYPQGGKESNLSLLLERAVTRFTADKKYHNDVRYIELWIDFAEGSPEPMDVYRYMQAQGIGTMQAALYIAWSEEYEKRGNIKMADSVFQDGIKCGAEPVEKLQVFHRALQARACRQMMTSMTDQQNDDDDDDEDEGSSEPQRSSLAELKAKGKKKPVVPINRANASIGYARGLQFKQPLGPKQNSRLMIFDENKVPESEPQEPKFEIWTAPPTARAKENEQKPEKWTNVKMPLKSRSGLSVAVPPPKPSFQPFVEEDDQPPAVTPCKINPAVNSVLSARKPCRPEQTPLKMLQERQQMMQLQTQEDGKIREQSMYCKELLFSGATEFCFEELRAERYRQKWARKLQTQSSAADDEKPVESSEK</sequence>
<dbReference type="SMART" id="SM00777">
    <property type="entry name" value="Mad3_BUB1_I"/>
    <property type="match status" value="1"/>
</dbReference>
<feature type="compositionally biased region" description="Basic and acidic residues" evidence="1">
    <location>
        <begin position="465"/>
        <end position="475"/>
    </location>
</feature>
<protein>
    <recommendedName>
        <fullName evidence="2">BUB1 N-terminal domain-containing protein</fullName>
    </recommendedName>
</protein>
<dbReference type="Gene3D" id="1.25.40.430">
    <property type="match status" value="1"/>
</dbReference>
<accession>A0ABR3LWY7</accession>
<gene>
    <name evidence="3" type="ORF">QQF64_010635</name>
</gene>
<dbReference type="Proteomes" id="UP001558613">
    <property type="component" value="Unassembled WGS sequence"/>
</dbReference>
<organism evidence="3 4">
    <name type="scientific">Cirrhinus molitorella</name>
    <name type="common">mud carp</name>
    <dbReference type="NCBI Taxonomy" id="172907"/>
    <lineage>
        <taxon>Eukaryota</taxon>
        <taxon>Metazoa</taxon>
        <taxon>Chordata</taxon>
        <taxon>Craniata</taxon>
        <taxon>Vertebrata</taxon>
        <taxon>Euteleostomi</taxon>
        <taxon>Actinopterygii</taxon>
        <taxon>Neopterygii</taxon>
        <taxon>Teleostei</taxon>
        <taxon>Ostariophysi</taxon>
        <taxon>Cypriniformes</taxon>
        <taxon>Cyprinidae</taxon>
        <taxon>Labeoninae</taxon>
        <taxon>Labeonini</taxon>
        <taxon>Cirrhinus</taxon>
    </lineage>
</organism>
<proteinExistence type="predicted"/>
<dbReference type="Pfam" id="PF08311">
    <property type="entry name" value="Mad3_BUB1_I"/>
    <property type="match status" value="1"/>
</dbReference>
<feature type="compositionally biased region" description="Acidic residues" evidence="1">
    <location>
        <begin position="237"/>
        <end position="249"/>
    </location>
</feature>
<feature type="region of interest" description="Disordered" evidence="1">
    <location>
        <begin position="455"/>
        <end position="475"/>
    </location>
</feature>
<evidence type="ECO:0000313" key="4">
    <source>
        <dbReference type="Proteomes" id="UP001558613"/>
    </source>
</evidence>
<dbReference type="InterPro" id="IPR015661">
    <property type="entry name" value="Bub1/Mad3"/>
</dbReference>
<feature type="region of interest" description="Disordered" evidence="1">
    <location>
        <begin position="230"/>
        <end position="269"/>
    </location>
</feature>
<evidence type="ECO:0000256" key="1">
    <source>
        <dbReference type="SAM" id="MobiDB-lite"/>
    </source>
</evidence>
<dbReference type="PROSITE" id="PS51489">
    <property type="entry name" value="BUB1_N"/>
    <property type="match status" value="1"/>
</dbReference>